<keyword evidence="3" id="KW-0175">Coiled coil</keyword>
<dbReference type="Gene3D" id="1.10.150.60">
    <property type="entry name" value="ARID DNA-binding domain"/>
    <property type="match status" value="1"/>
</dbReference>
<dbReference type="Proteomes" id="UP000078492">
    <property type="component" value="Unassembled WGS sequence"/>
</dbReference>
<dbReference type="GO" id="GO:0000785">
    <property type="term" value="C:chromatin"/>
    <property type="evidence" value="ECO:0007669"/>
    <property type="project" value="TreeGrafter"/>
</dbReference>
<evidence type="ECO:0000256" key="1">
    <source>
        <dbReference type="ARBA" id="ARBA00004123"/>
    </source>
</evidence>
<feature type="domain" description="JmjC" evidence="7">
    <location>
        <begin position="1572"/>
        <end position="1737"/>
    </location>
</feature>
<dbReference type="PANTHER" id="PTHR10694">
    <property type="entry name" value="LYSINE-SPECIFIC DEMETHYLASE"/>
    <property type="match status" value="1"/>
</dbReference>
<protein>
    <submittedName>
        <fullName evidence="8">Protein Jumonji</fullName>
    </submittedName>
</protein>
<feature type="region of interest" description="Disordered" evidence="4">
    <location>
        <begin position="311"/>
        <end position="340"/>
    </location>
</feature>
<feature type="region of interest" description="Disordered" evidence="4">
    <location>
        <begin position="441"/>
        <end position="484"/>
    </location>
</feature>
<proteinExistence type="predicted"/>
<dbReference type="SMART" id="SM01014">
    <property type="entry name" value="ARID"/>
    <property type="match status" value="1"/>
</dbReference>
<dbReference type="GO" id="GO:0005634">
    <property type="term" value="C:nucleus"/>
    <property type="evidence" value="ECO:0007669"/>
    <property type="project" value="UniProtKB-SubCell"/>
</dbReference>
<evidence type="ECO:0000259" key="7">
    <source>
        <dbReference type="PROSITE" id="PS51184"/>
    </source>
</evidence>
<comment type="subcellular location">
    <subcellularLocation>
        <location evidence="1">Nucleus</location>
    </subcellularLocation>
</comment>
<feature type="domain" description="JmjN" evidence="6">
    <location>
        <begin position="1290"/>
        <end position="1331"/>
    </location>
</feature>
<evidence type="ECO:0000256" key="4">
    <source>
        <dbReference type="SAM" id="MobiDB-lite"/>
    </source>
</evidence>
<feature type="compositionally biased region" description="Basic and acidic residues" evidence="4">
    <location>
        <begin position="978"/>
        <end position="992"/>
    </location>
</feature>
<feature type="coiled-coil region" evidence="3">
    <location>
        <begin position="1868"/>
        <end position="1895"/>
    </location>
</feature>
<feature type="compositionally biased region" description="Acidic residues" evidence="4">
    <location>
        <begin position="1477"/>
        <end position="1489"/>
    </location>
</feature>
<dbReference type="SUPFAM" id="SSF51197">
    <property type="entry name" value="Clavaminate synthase-like"/>
    <property type="match status" value="1"/>
</dbReference>
<organism evidence="8 9">
    <name type="scientific">Trachymyrmex cornetzi</name>
    <dbReference type="NCBI Taxonomy" id="471704"/>
    <lineage>
        <taxon>Eukaryota</taxon>
        <taxon>Metazoa</taxon>
        <taxon>Ecdysozoa</taxon>
        <taxon>Arthropoda</taxon>
        <taxon>Hexapoda</taxon>
        <taxon>Insecta</taxon>
        <taxon>Pterygota</taxon>
        <taxon>Neoptera</taxon>
        <taxon>Endopterygota</taxon>
        <taxon>Hymenoptera</taxon>
        <taxon>Apocrita</taxon>
        <taxon>Aculeata</taxon>
        <taxon>Formicoidea</taxon>
        <taxon>Formicidae</taxon>
        <taxon>Myrmicinae</taxon>
        <taxon>Trachymyrmex</taxon>
    </lineage>
</organism>
<dbReference type="Pfam" id="PF01388">
    <property type="entry name" value="ARID"/>
    <property type="match status" value="1"/>
</dbReference>
<dbReference type="SUPFAM" id="SSF46774">
    <property type="entry name" value="ARID-like"/>
    <property type="match status" value="1"/>
</dbReference>
<feature type="region of interest" description="Disordered" evidence="4">
    <location>
        <begin position="1467"/>
        <end position="1489"/>
    </location>
</feature>
<dbReference type="STRING" id="471704.A0A195DRN4"/>
<evidence type="ECO:0000259" key="5">
    <source>
        <dbReference type="PROSITE" id="PS51011"/>
    </source>
</evidence>
<accession>A0A195DRN4</accession>
<dbReference type="SMART" id="SM00558">
    <property type="entry name" value="JmjC"/>
    <property type="match status" value="1"/>
</dbReference>
<feature type="compositionally biased region" description="Polar residues" evidence="4">
    <location>
        <begin position="452"/>
        <end position="464"/>
    </location>
</feature>
<keyword evidence="9" id="KW-1185">Reference proteome</keyword>
<evidence type="ECO:0000259" key="6">
    <source>
        <dbReference type="PROSITE" id="PS51183"/>
    </source>
</evidence>
<dbReference type="InterPro" id="IPR036431">
    <property type="entry name" value="ARID_dom_sf"/>
</dbReference>
<dbReference type="Pfam" id="PF02928">
    <property type="entry name" value="zf-C5HC2"/>
    <property type="match status" value="1"/>
</dbReference>
<dbReference type="GO" id="GO:0006338">
    <property type="term" value="P:chromatin remodeling"/>
    <property type="evidence" value="ECO:0007669"/>
    <property type="project" value="TreeGrafter"/>
</dbReference>
<feature type="region of interest" description="Disordered" evidence="4">
    <location>
        <begin position="1063"/>
        <end position="1092"/>
    </location>
</feature>
<dbReference type="InterPro" id="IPR001606">
    <property type="entry name" value="ARID_dom"/>
</dbReference>
<dbReference type="GO" id="GO:0010468">
    <property type="term" value="P:regulation of gene expression"/>
    <property type="evidence" value="ECO:0007669"/>
    <property type="project" value="TreeGrafter"/>
</dbReference>
<dbReference type="InterPro" id="IPR003349">
    <property type="entry name" value="JmjN"/>
</dbReference>
<dbReference type="Pfam" id="PF02375">
    <property type="entry name" value="JmjN"/>
    <property type="match status" value="1"/>
</dbReference>
<feature type="compositionally biased region" description="Polar residues" evidence="4">
    <location>
        <begin position="321"/>
        <end position="334"/>
    </location>
</feature>
<feature type="region of interest" description="Disordered" evidence="4">
    <location>
        <begin position="1222"/>
        <end position="1264"/>
    </location>
</feature>
<feature type="domain" description="ARID" evidence="5">
    <location>
        <begin position="1354"/>
        <end position="1446"/>
    </location>
</feature>
<gene>
    <name evidence="8" type="ORF">ALC57_12701</name>
</gene>
<dbReference type="PROSITE" id="PS51183">
    <property type="entry name" value="JMJN"/>
    <property type="match status" value="1"/>
</dbReference>
<dbReference type="EMBL" id="KQ980612">
    <property type="protein sequence ID" value="KYN15159.1"/>
    <property type="molecule type" value="Genomic_DNA"/>
</dbReference>
<feature type="compositionally biased region" description="Polar residues" evidence="4">
    <location>
        <begin position="1176"/>
        <end position="1185"/>
    </location>
</feature>
<dbReference type="PANTHER" id="PTHR10694:SF113">
    <property type="entry name" value="PROTEIN JUMONJI"/>
    <property type="match status" value="1"/>
</dbReference>
<dbReference type="PROSITE" id="PS51184">
    <property type="entry name" value="JMJC"/>
    <property type="match status" value="1"/>
</dbReference>
<sequence length="1896" mass="213461">MVLSRNDKRKRKEGDLVDLMEPLSESPKRTKVHAQRKFAQGAITVFNTSPTPIKDKEKAKPAAITELITHKRPNTEDFLTFLCFRGTSILPPNLNFFNTGNKKEKQGSKPTKTFIEKTLSSTSTFIEIQKHENTCQKNMTKVKPIVSNKKKVTSALHKSITKLKTTTSTVQALKKKYQEQRLAKQRIKNKFKATCVMKTRSCTERSMLKAGLKLAPRKFLPKIKTKRHGLRSSVLPEKTSKPLSKAKVTLPKPKKKVNLKSKNSDTSNIDASSEEDNDVDNNQGEELHMEKSTSQIKRNIQRGIQKKICTRSKSEMRRVTRSSSGIVSSQNLSRRPTRKTKEAAAVYMEILGRKLVSPDLENDDNVSFESFPELPNARRITQTENELKAKVKQNSIKTIIKTKDSKVSSYNSNTNKRLDKSKNNKLILKSKRLMRVQKYCEEDSDEESESSIETNNSRPITRQSLGKIDKPSRSLRSSSKNTTIQTTIQSNVNSKPKTQIQNCVKSVREKFVIKRKREKNVCKTSLDKIKQKSLKSNQNEKGESEEETLGMLLNKIKKKKDEEEEEGQIPDNVNNLKDKKAVCSDVQKTVDLSKVSDDEESFRGFTKKAISKVLNSCQTHANVNLLVTESDKKLNLPKTLEVSQTAQIANQSAILRKNKVETSSIKDDSSVANPLNGECDLSVPEKSVLDLSVKTQSLSLPSVEQTSKKCNRENEVSSSNLMPLSTLHTRKERVNMSTEQIEKWLNESSFAKEESKLEMENVSSFRYDSAEKLKADVSHLSISTKIQHLVRPVNVTLSKLSDKTNLKDRIGIHSKNVIPVTSDTGNIRNTGVKQQNATNVDKNKSTIETKEIVKNKTGKTNKDTSFAEDINDTVSKTDQNSVVDDAVEKKSPTEKKIFQPRKPFLPKVKERKTVIPNANAFSPENESSVYAFESDAEVPVSTPFRRKVRDNAKHSTAVTPSPTETIISESKVIANKSSLKDSEPLDREEKLSNDSVTTVKKEQESQEPKNVANTDTGVSKFELPNNFANLTTVQVLPLDKLTTSWSNVNCSASIAVQVNLDETTQEHENNTSQQKSTEISTQTEMSNENDDDNDGHLFYIPLQAVTRGGPNLVQGQQLIQGVAVKLGTEGPTGPNQRVLLRAKLVTKPPLSVARCPPIGTVQPTTRTPPNPATTTVEQQIPSTSMTATVSTTIASMSNMGMQSTSLVKNEMPVPSLIRQNASTIINSNSAEKHTKSPKSRERKASIDSTKSGKRTQMKCKQKGSELCSSSNSTTFLGAKIANDEARVVEAPTFHPTEKDFQDPLEYIDKIRPIAEKFGICRVVPPPNFKPECKVSDDMRFTAYNQYVHRMLHRWGPNVKEMMAIKKYLATQSITLTQPPWIGGMEVDLPHLYQTVQSLGGLKEVIEKKKWQKVADGMKIPKSAQDRVTKLDDIYCKYLLPYDTLSPEERGKLFDEVETEWTRKESKALQRQEVSFNDNDEEEDEDSSDEIEECIVKGRNMPLNAFYRIARNTQRMWFGENQRGNETEGASANEVESAFWKHVAERKRHVCVHAASIDSSGRGFGFSVAKNSPFARHPWNLKVLTNNPGSVLRALGPLMGVTVPTLHVGMLFSACCWYRDPHGLPWIEYLHTGAKKIWYGIPDEHNNNFRKALSKMVPQYCKNKTIWLPSDTAMVPPELLVSNDVPLCQTVQEPGQFIIVFPKAFTSSICTGYVVSESVYFAQPSWLETAEQVFKDIQDSCEPSIFSFERLLFNIINDTRSHIDILKQILPSVIKICEKELNYRKQLESVGLINRERLPLPVSGKGKKGKKVKDDDSDFECETCRANLFVSLVNNSQDDSVYCLPHALHLISCKKQVLKHCTLMYTYDEDELDELIHKLENRIEAKSKKTNQIKQNK</sequence>
<feature type="compositionally biased region" description="Polar residues" evidence="4">
    <location>
        <begin position="474"/>
        <end position="484"/>
    </location>
</feature>
<keyword evidence="2" id="KW-0539">Nucleus</keyword>
<evidence type="ECO:0000313" key="9">
    <source>
        <dbReference type="Proteomes" id="UP000078492"/>
    </source>
</evidence>
<name>A0A195DRN4_9HYME</name>
<reference evidence="8 9" key="1">
    <citation type="submission" date="2015-09" db="EMBL/GenBank/DDBJ databases">
        <title>Trachymyrmex cornetzi WGS genome.</title>
        <authorList>
            <person name="Nygaard S."/>
            <person name="Hu H."/>
            <person name="Boomsma J."/>
            <person name="Zhang G."/>
        </authorList>
    </citation>
    <scope>NUCLEOTIDE SEQUENCE [LARGE SCALE GENOMIC DNA]</scope>
    <source>
        <strain evidence="8">Tcor2-1</strain>
        <tissue evidence="8">Whole body</tissue>
    </source>
</reference>
<dbReference type="InterPro" id="IPR004198">
    <property type="entry name" value="Znf_C5HC2"/>
</dbReference>
<dbReference type="SMART" id="SM00545">
    <property type="entry name" value="JmjN"/>
    <property type="match status" value="1"/>
</dbReference>
<dbReference type="FunFam" id="1.10.150.60:FF:000012">
    <property type="entry name" value="Blast:Protein Jumonji"/>
    <property type="match status" value="1"/>
</dbReference>
<dbReference type="CDD" id="cd16870">
    <property type="entry name" value="ARID_JARD2"/>
    <property type="match status" value="1"/>
</dbReference>
<evidence type="ECO:0000256" key="2">
    <source>
        <dbReference type="ARBA" id="ARBA00023242"/>
    </source>
</evidence>
<feature type="region of interest" description="Disordered" evidence="4">
    <location>
        <begin position="1155"/>
        <end position="1185"/>
    </location>
</feature>
<evidence type="ECO:0000256" key="3">
    <source>
        <dbReference type="SAM" id="Coils"/>
    </source>
</evidence>
<dbReference type="GO" id="GO:0003677">
    <property type="term" value="F:DNA binding"/>
    <property type="evidence" value="ECO:0007669"/>
    <property type="project" value="InterPro"/>
</dbReference>
<feature type="compositionally biased region" description="Basic and acidic residues" evidence="4">
    <location>
        <begin position="1230"/>
        <end position="1245"/>
    </location>
</feature>
<feature type="compositionally biased region" description="Basic residues" evidence="4">
    <location>
        <begin position="1251"/>
        <end position="1261"/>
    </location>
</feature>
<dbReference type="Gene3D" id="2.60.120.650">
    <property type="entry name" value="Cupin"/>
    <property type="match status" value="1"/>
</dbReference>
<dbReference type="PROSITE" id="PS51011">
    <property type="entry name" value="ARID"/>
    <property type="match status" value="1"/>
</dbReference>
<feature type="region of interest" description="Disordered" evidence="4">
    <location>
        <begin position="407"/>
        <end position="426"/>
    </location>
</feature>
<feature type="region of interest" description="Disordered" evidence="4">
    <location>
        <begin position="226"/>
        <end position="296"/>
    </location>
</feature>
<dbReference type="InterPro" id="IPR003347">
    <property type="entry name" value="JmjC_dom"/>
</dbReference>
<feature type="region of interest" description="Disordered" evidence="4">
    <location>
        <begin position="976"/>
        <end position="1018"/>
    </location>
</feature>
<evidence type="ECO:0000313" key="8">
    <source>
        <dbReference type="EMBL" id="KYN15159.1"/>
    </source>
</evidence>
<feature type="compositionally biased region" description="Polar residues" evidence="4">
    <location>
        <begin position="1070"/>
        <end position="1086"/>
    </location>
</feature>
<feature type="region of interest" description="Disordered" evidence="4">
    <location>
        <begin position="1"/>
        <end position="30"/>
    </location>
</feature>
<dbReference type="Pfam" id="PF02373">
    <property type="entry name" value="JmjC"/>
    <property type="match status" value="1"/>
</dbReference>
<dbReference type="SMART" id="SM00501">
    <property type="entry name" value="BRIGHT"/>
    <property type="match status" value="1"/>
</dbReference>